<dbReference type="InterPro" id="IPR036426">
    <property type="entry name" value="Bulb-type_lectin_dom_sf"/>
</dbReference>
<evidence type="ECO:0000256" key="1">
    <source>
        <dbReference type="ARBA" id="ARBA00022729"/>
    </source>
</evidence>
<dbReference type="InterPro" id="IPR003609">
    <property type="entry name" value="Pan_app"/>
</dbReference>
<name>A0AAV9CCH2_ACOCL</name>
<keyword evidence="6" id="KW-0418">Kinase</keyword>
<dbReference type="PANTHER" id="PTHR47976:SF30">
    <property type="entry name" value="RECEPTOR-LIKE SERINE_THREONINE-PROTEIN KINASE"/>
    <property type="match status" value="1"/>
</dbReference>
<feature type="transmembrane region" description="Helical" evidence="4">
    <location>
        <begin position="428"/>
        <end position="450"/>
    </location>
</feature>
<dbReference type="EMBL" id="JAUJYO010000020">
    <property type="protein sequence ID" value="KAK1286556.1"/>
    <property type="molecule type" value="Genomic_DNA"/>
</dbReference>
<dbReference type="InterPro" id="IPR011009">
    <property type="entry name" value="Kinase-like_dom_sf"/>
</dbReference>
<dbReference type="Gene3D" id="3.30.200.20">
    <property type="entry name" value="Phosphorylase Kinase, domain 1"/>
    <property type="match status" value="1"/>
</dbReference>
<evidence type="ECO:0000256" key="3">
    <source>
        <dbReference type="PROSITE-ProRule" id="PRU10141"/>
    </source>
</evidence>
<dbReference type="GO" id="GO:0016301">
    <property type="term" value="F:kinase activity"/>
    <property type="evidence" value="ECO:0007669"/>
    <property type="project" value="UniProtKB-KW"/>
</dbReference>
<dbReference type="InterPro" id="IPR001480">
    <property type="entry name" value="Bulb-type_lectin_dom"/>
</dbReference>
<keyword evidence="6" id="KW-0808">Transferase</keyword>
<dbReference type="InterPro" id="IPR051343">
    <property type="entry name" value="G-type_lectin_kinases/EP1-like"/>
</dbReference>
<reference evidence="6" key="2">
    <citation type="submission" date="2023-06" db="EMBL/GenBank/DDBJ databases">
        <authorList>
            <person name="Ma L."/>
            <person name="Liu K.-W."/>
            <person name="Li Z."/>
            <person name="Hsiao Y.-Y."/>
            <person name="Qi Y."/>
            <person name="Fu T."/>
            <person name="Tang G."/>
            <person name="Zhang D."/>
            <person name="Sun W.-H."/>
            <person name="Liu D.-K."/>
            <person name="Li Y."/>
            <person name="Chen G.-Z."/>
            <person name="Liu X.-D."/>
            <person name="Liao X.-Y."/>
            <person name="Jiang Y.-T."/>
            <person name="Yu X."/>
            <person name="Hao Y."/>
            <person name="Huang J."/>
            <person name="Zhao X.-W."/>
            <person name="Ke S."/>
            <person name="Chen Y.-Y."/>
            <person name="Wu W.-L."/>
            <person name="Hsu J.-L."/>
            <person name="Lin Y.-F."/>
            <person name="Huang M.-D."/>
            <person name="Li C.-Y."/>
            <person name="Huang L."/>
            <person name="Wang Z.-W."/>
            <person name="Zhao X."/>
            <person name="Zhong W.-Y."/>
            <person name="Peng D.-H."/>
            <person name="Ahmad S."/>
            <person name="Lan S."/>
            <person name="Zhang J.-S."/>
            <person name="Tsai W.-C."/>
            <person name="Van De Peer Y."/>
            <person name="Liu Z.-J."/>
        </authorList>
    </citation>
    <scope>NUCLEOTIDE SEQUENCE</scope>
    <source>
        <strain evidence="6">CP</strain>
        <tissue evidence="6">Leaves</tissue>
    </source>
</reference>
<gene>
    <name evidence="6" type="primary">SD25</name>
    <name evidence="6" type="ORF">QJS10_CPB20g01706</name>
</gene>
<dbReference type="InterPro" id="IPR017441">
    <property type="entry name" value="Protein_kinase_ATP_BS"/>
</dbReference>
<dbReference type="Pfam" id="PF01453">
    <property type="entry name" value="B_lectin"/>
    <property type="match status" value="1"/>
</dbReference>
<dbReference type="SMART" id="SM00108">
    <property type="entry name" value="B_lectin"/>
    <property type="match status" value="1"/>
</dbReference>
<comment type="caution">
    <text evidence="6">The sequence shown here is derived from an EMBL/GenBank/DDBJ whole genome shotgun (WGS) entry which is preliminary data.</text>
</comment>
<accession>A0AAV9CCH2</accession>
<evidence type="ECO:0000313" key="6">
    <source>
        <dbReference type="EMBL" id="KAK1286556.1"/>
    </source>
</evidence>
<feature type="domain" description="Bulb-type lectin" evidence="5">
    <location>
        <begin position="23"/>
        <end position="139"/>
    </location>
</feature>
<dbReference type="Proteomes" id="UP001180020">
    <property type="component" value="Unassembled WGS sequence"/>
</dbReference>
<dbReference type="Pfam" id="PF08276">
    <property type="entry name" value="PAN_2"/>
    <property type="match status" value="1"/>
</dbReference>
<evidence type="ECO:0000259" key="5">
    <source>
        <dbReference type="PROSITE" id="PS50927"/>
    </source>
</evidence>
<evidence type="ECO:0000256" key="2">
    <source>
        <dbReference type="ARBA" id="ARBA00022734"/>
    </source>
</evidence>
<feature type="binding site" evidence="3">
    <location>
        <position position="503"/>
    </location>
    <ligand>
        <name>ATP</name>
        <dbReference type="ChEBI" id="CHEBI:30616"/>
    </ligand>
</feature>
<dbReference type="PROSITE" id="PS00107">
    <property type="entry name" value="PROTEIN_KINASE_ATP"/>
    <property type="match status" value="1"/>
</dbReference>
<keyword evidence="2" id="KW-0430">Lectin</keyword>
<dbReference type="Gene3D" id="2.90.10.30">
    <property type="match status" value="1"/>
</dbReference>
<evidence type="ECO:0000256" key="4">
    <source>
        <dbReference type="SAM" id="Phobius"/>
    </source>
</evidence>
<dbReference type="PANTHER" id="PTHR47976">
    <property type="entry name" value="G-TYPE LECTIN S-RECEPTOR-LIKE SERINE/THREONINE-PROTEIN KINASE SD2-5"/>
    <property type="match status" value="1"/>
</dbReference>
<dbReference type="AlphaFoldDB" id="A0AAV9CCH2"/>
<dbReference type="FunFam" id="2.90.10.10:FF:000039">
    <property type="entry name" value="G-type lectin S-receptor-like serine/threonine-protein kinase SD2-5"/>
    <property type="match status" value="1"/>
</dbReference>
<keyword evidence="4" id="KW-0472">Membrane</keyword>
<keyword evidence="3" id="KW-0547">Nucleotide-binding</keyword>
<dbReference type="GO" id="GO:0051707">
    <property type="term" value="P:response to other organism"/>
    <property type="evidence" value="ECO:0007669"/>
    <property type="project" value="UniProtKB-ARBA"/>
</dbReference>
<dbReference type="PROSITE" id="PS50927">
    <property type="entry name" value="BULB_LECTIN"/>
    <property type="match status" value="1"/>
</dbReference>
<keyword evidence="1" id="KW-0732">Signal</keyword>
<keyword evidence="4" id="KW-0812">Transmembrane</keyword>
<protein>
    <submittedName>
        <fullName evidence="6">G-type lectin S-receptor-like serine/threonine-protein kinase SD2-5</fullName>
    </submittedName>
</protein>
<dbReference type="SUPFAM" id="SSF56112">
    <property type="entry name" value="Protein kinase-like (PK-like)"/>
    <property type="match status" value="1"/>
</dbReference>
<evidence type="ECO:0000313" key="7">
    <source>
        <dbReference type="Proteomes" id="UP001180020"/>
    </source>
</evidence>
<dbReference type="GO" id="GO:0005524">
    <property type="term" value="F:ATP binding"/>
    <property type="evidence" value="ECO:0007669"/>
    <property type="project" value="UniProtKB-UniRule"/>
</dbReference>
<dbReference type="SUPFAM" id="SSF51110">
    <property type="entry name" value="alpha-D-mannose-specific plant lectins"/>
    <property type="match status" value="1"/>
</dbReference>
<dbReference type="CDD" id="cd00028">
    <property type="entry name" value="B_lectin"/>
    <property type="match status" value="1"/>
</dbReference>
<organism evidence="6 7">
    <name type="scientific">Acorus calamus</name>
    <name type="common">Sweet flag</name>
    <dbReference type="NCBI Taxonomy" id="4465"/>
    <lineage>
        <taxon>Eukaryota</taxon>
        <taxon>Viridiplantae</taxon>
        <taxon>Streptophyta</taxon>
        <taxon>Embryophyta</taxon>
        <taxon>Tracheophyta</taxon>
        <taxon>Spermatophyta</taxon>
        <taxon>Magnoliopsida</taxon>
        <taxon>Liliopsida</taxon>
        <taxon>Acoraceae</taxon>
        <taxon>Acorus</taxon>
    </lineage>
</organism>
<keyword evidence="3" id="KW-0067">ATP-binding</keyword>
<dbReference type="FunFam" id="2.90.10.30:FF:000003">
    <property type="entry name" value="Os04g0303100 protein"/>
    <property type="match status" value="1"/>
</dbReference>
<sequence length="662" mass="73378">MDQQQVSHPFGELCRRIHGEIHPPPWQQWPRFACGFYCNGGGCDTYLFAIFIVQTNSGSGITLTGLPQVVWSANRNHPIKENATLELTRDGDLVLKDVDKTVVWSSNTSGKSVVGLNLTEAGNLVLFSRNNGMVWQSFDHPTDSLVPGQMLTEGQRLTANVSASNWTQGPLYLTIRSGKLYGYVESNPPQMYDSQEEQKHNTVTLANGTLTLELPLPQPTNQNFVEPTMQYMRLESDGHLKVYQWGESQGLLEWRVVDEFLKFYVGDCGFPTVCGEYGICSNKQCSCPSGTDGRSDNFRLLDPRQPNLGCSVVTLLSCQSPEQHHLLPVEDVSYFNYVDTGAAALNDTDAETCRTACLKNCSCKAALIQYSVNTSHVDCYLPTQLFSLFNIQPDYVHYNSSAFIKIQIEPTPPSPASNSNKKVKASTILGSVFGALFGSILIIGIGFLILRKGKVEEDAENAYKVSFETLKAATNDFCRKLGEGGFGSVFEGTLLDGTLVAVKRLDRIKAEDNNLYDIVDKENEDVQQNGDEAMKMLKVAIWCLQSDCNKRPSMSNVVKVLEGAAEIEPNVDYQFSTMMPAAVREDTHFSETSPILASILSGGLFVFVNKIELNNYVCLQREVENERKPPIDVTYDFSIIEWDIRLAGATCIHVGEDTLSIV</sequence>
<keyword evidence="4" id="KW-1133">Transmembrane helix</keyword>
<reference evidence="6" key="1">
    <citation type="journal article" date="2023" name="Nat. Commun.">
        <title>Diploid and tetraploid genomes of Acorus and the evolution of monocots.</title>
        <authorList>
            <person name="Ma L."/>
            <person name="Liu K.W."/>
            <person name="Li Z."/>
            <person name="Hsiao Y.Y."/>
            <person name="Qi Y."/>
            <person name="Fu T."/>
            <person name="Tang G.D."/>
            <person name="Zhang D."/>
            <person name="Sun W.H."/>
            <person name="Liu D.K."/>
            <person name="Li Y."/>
            <person name="Chen G.Z."/>
            <person name="Liu X.D."/>
            <person name="Liao X.Y."/>
            <person name="Jiang Y.T."/>
            <person name="Yu X."/>
            <person name="Hao Y."/>
            <person name="Huang J."/>
            <person name="Zhao X.W."/>
            <person name="Ke S."/>
            <person name="Chen Y.Y."/>
            <person name="Wu W.L."/>
            <person name="Hsu J.L."/>
            <person name="Lin Y.F."/>
            <person name="Huang M.D."/>
            <person name="Li C.Y."/>
            <person name="Huang L."/>
            <person name="Wang Z.W."/>
            <person name="Zhao X."/>
            <person name="Zhong W.Y."/>
            <person name="Peng D.H."/>
            <person name="Ahmad S."/>
            <person name="Lan S."/>
            <person name="Zhang J.S."/>
            <person name="Tsai W.C."/>
            <person name="Van de Peer Y."/>
            <person name="Liu Z.J."/>
        </authorList>
    </citation>
    <scope>NUCLEOTIDE SEQUENCE</scope>
    <source>
        <strain evidence="6">CP</strain>
    </source>
</reference>
<proteinExistence type="predicted"/>
<keyword evidence="7" id="KW-1185">Reference proteome</keyword>